<keyword evidence="1" id="KW-0472">Membrane</keyword>
<dbReference type="HOGENOM" id="CLU_1472176_0_0_9"/>
<feature type="transmembrane region" description="Helical" evidence="1">
    <location>
        <begin position="38"/>
        <end position="54"/>
    </location>
</feature>
<reference evidence="2 3" key="2">
    <citation type="journal article" date="2012" name="PLoS ONE">
        <title>An ancient pathway combining carbon dioxide fixation with the generation and utilization of a sodium ion gradient for ATP synthesis.</title>
        <authorList>
            <person name="Poehlein A."/>
            <person name="Schmidt S."/>
            <person name="Kaster A.K."/>
            <person name="Goenrich M."/>
            <person name="Vollmers J."/>
            <person name="Thurmer A."/>
            <person name="Bertsch J."/>
            <person name="Schuchmann K."/>
            <person name="Voigt B."/>
            <person name="Hecker M."/>
            <person name="Daniel R."/>
            <person name="Thauer R.K."/>
            <person name="Gottschalk G."/>
            <person name="Muller V."/>
        </authorList>
    </citation>
    <scope>NUCLEOTIDE SEQUENCE [LARGE SCALE GENOMIC DNA]</scope>
    <source>
        <strain evidence="3">ATCC 29683 / DSM 1030 / JCM 2381 / KCTC 1655 / WB1</strain>
    </source>
</reference>
<evidence type="ECO:0000313" key="3">
    <source>
        <dbReference type="Proteomes" id="UP000007177"/>
    </source>
</evidence>
<feature type="transmembrane region" description="Helical" evidence="1">
    <location>
        <begin position="84"/>
        <end position="109"/>
    </location>
</feature>
<evidence type="ECO:0000313" key="2">
    <source>
        <dbReference type="EMBL" id="AFA49979.1"/>
    </source>
</evidence>
<name>H6LK59_ACEWD</name>
<feature type="transmembrane region" description="Helical" evidence="1">
    <location>
        <begin position="121"/>
        <end position="140"/>
    </location>
</feature>
<keyword evidence="3" id="KW-1185">Reference proteome</keyword>
<gene>
    <name evidence="2" type="ordered locus">Awo_c32510</name>
</gene>
<protein>
    <submittedName>
        <fullName evidence="2">Uncharacterized protein</fullName>
    </submittedName>
</protein>
<dbReference type="RefSeq" id="WP_014357575.1">
    <property type="nucleotide sequence ID" value="NC_016894.1"/>
</dbReference>
<keyword evidence="1" id="KW-0812">Transmembrane</keyword>
<sequence length="183" mass="21892">MFEKVYLILGSIELLILLILIGKYIYFEKFFYYSRTWYFFWGTFLFSEVILSFFDQDGSIPAAAVFLFFSALVFISRKTQKIRGLFLTLPITGILFSIISIPIAFKYLFSESMNSIITTNTSWMIIFDFIFWTGFILFLWKGGKWRRRFNEMLNNRTLSKWERGIINTAGLFFYFFCLGFKRR</sequence>
<feature type="transmembrane region" description="Helical" evidence="1">
    <location>
        <begin position="6"/>
        <end position="26"/>
    </location>
</feature>
<accession>H6LK59</accession>
<evidence type="ECO:0000256" key="1">
    <source>
        <dbReference type="SAM" id="Phobius"/>
    </source>
</evidence>
<proteinExistence type="predicted"/>
<reference evidence="3" key="1">
    <citation type="submission" date="2011-07" db="EMBL/GenBank/DDBJ databases">
        <title>Complete genome sequence of Acetobacterium woodii.</title>
        <authorList>
            <person name="Poehlein A."/>
            <person name="Schmidt S."/>
            <person name="Kaster A.-K."/>
            <person name="Goenrich M."/>
            <person name="Vollmers J."/>
            <person name="Thuermer A."/>
            <person name="Gottschalk G."/>
            <person name="Thauer R.K."/>
            <person name="Daniel R."/>
            <person name="Mueller V."/>
        </authorList>
    </citation>
    <scope>NUCLEOTIDE SEQUENCE [LARGE SCALE GENOMIC DNA]</scope>
    <source>
        <strain evidence="3">ATCC 29683 / DSM 1030 / JCM 2381 / KCTC 1655 / WB1</strain>
    </source>
</reference>
<feature type="transmembrane region" description="Helical" evidence="1">
    <location>
        <begin position="161"/>
        <end position="181"/>
    </location>
</feature>
<keyword evidence="1" id="KW-1133">Transmembrane helix</keyword>
<dbReference type="Proteomes" id="UP000007177">
    <property type="component" value="Chromosome"/>
</dbReference>
<feature type="transmembrane region" description="Helical" evidence="1">
    <location>
        <begin position="60"/>
        <end position="77"/>
    </location>
</feature>
<dbReference type="EMBL" id="CP002987">
    <property type="protein sequence ID" value="AFA49979.1"/>
    <property type="molecule type" value="Genomic_DNA"/>
</dbReference>
<dbReference type="STRING" id="931626.Awo_c32510"/>
<dbReference type="KEGG" id="awo:Awo_c32510"/>
<dbReference type="AlphaFoldDB" id="H6LK59"/>
<organism evidence="2 3">
    <name type="scientific">Acetobacterium woodii (strain ATCC 29683 / DSM 1030 / JCM 2381 / KCTC 1655 / WB1)</name>
    <dbReference type="NCBI Taxonomy" id="931626"/>
    <lineage>
        <taxon>Bacteria</taxon>
        <taxon>Bacillati</taxon>
        <taxon>Bacillota</taxon>
        <taxon>Clostridia</taxon>
        <taxon>Eubacteriales</taxon>
        <taxon>Eubacteriaceae</taxon>
        <taxon>Acetobacterium</taxon>
    </lineage>
</organism>